<organism evidence="1 2">
    <name type="scientific">Dermatophagoides farinae</name>
    <name type="common">American house dust mite</name>
    <dbReference type="NCBI Taxonomy" id="6954"/>
    <lineage>
        <taxon>Eukaryota</taxon>
        <taxon>Metazoa</taxon>
        <taxon>Ecdysozoa</taxon>
        <taxon>Arthropoda</taxon>
        <taxon>Chelicerata</taxon>
        <taxon>Arachnida</taxon>
        <taxon>Acari</taxon>
        <taxon>Acariformes</taxon>
        <taxon>Sarcoptiformes</taxon>
        <taxon>Astigmata</taxon>
        <taxon>Psoroptidia</taxon>
        <taxon>Analgoidea</taxon>
        <taxon>Pyroglyphidae</taxon>
        <taxon>Dermatophagoidinae</taxon>
        <taxon>Dermatophagoides</taxon>
    </lineage>
</organism>
<reference evidence="1" key="1">
    <citation type="submission" date="2013-05" db="EMBL/GenBank/DDBJ databases">
        <authorList>
            <person name="Yim A.K.Y."/>
            <person name="Chan T.F."/>
            <person name="Ji K.M."/>
            <person name="Liu X.Y."/>
            <person name="Zhou J.W."/>
            <person name="Li R.Q."/>
            <person name="Yang K.Y."/>
            <person name="Li J."/>
            <person name="Li M."/>
            <person name="Law P.T.W."/>
            <person name="Wu Y.L."/>
            <person name="Cai Z.L."/>
            <person name="Qin H."/>
            <person name="Bao Y."/>
            <person name="Leung R.K.K."/>
            <person name="Ng P.K.S."/>
            <person name="Zou J."/>
            <person name="Zhong X.J."/>
            <person name="Ran P.X."/>
            <person name="Zhong N.S."/>
            <person name="Liu Z.G."/>
            <person name="Tsui S.K.W."/>
        </authorList>
    </citation>
    <scope>NUCLEOTIDE SEQUENCE</scope>
    <source>
        <strain evidence="1">Derf</strain>
        <tissue evidence="1">Whole organism</tissue>
    </source>
</reference>
<keyword evidence="2" id="KW-1185">Reference proteome</keyword>
<protein>
    <submittedName>
        <fullName evidence="1">Uncharacterized protein</fullName>
    </submittedName>
</protein>
<name>A0A922HTY4_DERFA</name>
<proteinExistence type="predicted"/>
<dbReference type="EMBL" id="ASGP02000005">
    <property type="protein sequence ID" value="KAH9507166.1"/>
    <property type="molecule type" value="Genomic_DNA"/>
</dbReference>
<gene>
    <name evidence="1" type="ORF">DERF_011862</name>
</gene>
<evidence type="ECO:0000313" key="1">
    <source>
        <dbReference type="EMBL" id="KAH9507166.1"/>
    </source>
</evidence>
<reference evidence="1" key="2">
    <citation type="journal article" date="2022" name="Res Sq">
        <title>Comparative Genomics Reveals Insights into the Divergent Evolution of Astigmatic Mites and Household Pest Adaptations.</title>
        <authorList>
            <person name="Xiong Q."/>
            <person name="Wan A.T.-Y."/>
            <person name="Liu X.-Y."/>
            <person name="Fung C.S.-H."/>
            <person name="Xiao X."/>
            <person name="Malainual N."/>
            <person name="Hou J."/>
            <person name="Wang L."/>
            <person name="Wang M."/>
            <person name="Yang K."/>
            <person name="Cui Y."/>
            <person name="Leung E."/>
            <person name="Nong W."/>
            <person name="Shin S.-K."/>
            <person name="Au S."/>
            <person name="Jeong K.Y."/>
            <person name="Chew F.T."/>
            <person name="Hui J."/>
            <person name="Leung T.F."/>
            <person name="Tungtrongchitr A."/>
            <person name="Zhong N."/>
            <person name="Liu Z."/>
            <person name="Tsui S."/>
        </authorList>
    </citation>
    <scope>NUCLEOTIDE SEQUENCE</scope>
    <source>
        <strain evidence="1">Derf</strain>
        <tissue evidence="1">Whole organism</tissue>
    </source>
</reference>
<evidence type="ECO:0000313" key="2">
    <source>
        <dbReference type="Proteomes" id="UP000790347"/>
    </source>
</evidence>
<sequence>MIISPVDENFCVLNELNELNELFLAVTLLMRQLMNKVLLAPDGPNNSFRMFIRIRSIMMIIYNFFCRHRCCQSSSIPPFINVISVKLSSNMQSPSSYSSYCNEFNYIQHIWSRKCCPNIFKLRYLRICSLRYRSIRSALSCRLINGLYLTQNTNNAIV</sequence>
<accession>A0A922HTY4</accession>
<dbReference type="Proteomes" id="UP000790347">
    <property type="component" value="Unassembled WGS sequence"/>
</dbReference>
<dbReference type="AlphaFoldDB" id="A0A922HTY4"/>
<comment type="caution">
    <text evidence="1">The sequence shown here is derived from an EMBL/GenBank/DDBJ whole genome shotgun (WGS) entry which is preliminary data.</text>
</comment>